<reference evidence="2 3" key="1">
    <citation type="submission" date="2012-04" db="EMBL/GenBank/DDBJ databases">
        <title>The Genome Sequence of Bacillus cereus HuA2-1.</title>
        <authorList>
            <consortium name="The Broad Institute Genome Sequencing Platform"/>
            <consortium name="The Broad Institute Genome Sequencing Center for Infectious Disease"/>
            <person name="Feldgarden M."/>
            <person name="Van der Auwera G.A."/>
            <person name="Mahillon J."/>
            <person name="Duprez V."/>
            <person name="Timmery S."/>
            <person name="Mattelet C."/>
            <person name="Dierick K."/>
            <person name="Sun M."/>
            <person name="Yu Z."/>
            <person name="Zhu L."/>
            <person name="Hu X."/>
            <person name="Shank E.B."/>
            <person name="Swiecicka I."/>
            <person name="Hansen B.M."/>
            <person name="Andrup L."/>
            <person name="Young S.K."/>
            <person name="Zeng Q."/>
            <person name="Gargeya S."/>
            <person name="Fitzgerald M."/>
            <person name="Haas B."/>
            <person name="Abouelleil A."/>
            <person name="Alvarado L."/>
            <person name="Arachchi H.M."/>
            <person name="Berlin A."/>
            <person name="Chapman S.B."/>
            <person name="Goldberg J."/>
            <person name="Griggs A."/>
            <person name="Gujja S."/>
            <person name="Hansen M."/>
            <person name="Howarth C."/>
            <person name="Imamovic A."/>
            <person name="Larimer J."/>
            <person name="McCowen C."/>
            <person name="Montmayeur A."/>
            <person name="Murphy C."/>
            <person name="Neiman D."/>
            <person name="Pearson M."/>
            <person name="Priest M."/>
            <person name="Roberts A."/>
            <person name="Saif S."/>
            <person name="Shea T."/>
            <person name="Sisk P."/>
            <person name="Sykes S."/>
            <person name="Wortman J."/>
            <person name="Nusbaum C."/>
            <person name="Birren B."/>
        </authorList>
    </citation>
    <scope>NUCLEOTIDE SEQUENCE [LARGE SCALE GENOMIC DNA]</scope>
    <source>
        <strain evidence="2 3">HuA2-1</strain>
    </source>
</reference>
<keyword evidence="1" id="KW-0472">Membrane</keyword>
<comment type="caution">
    <text evidence="2">The sequence shown here is derived from an EMBL/GenBank/DDBJ whole genome shotgun (WGS) entry which is preliminary data.</text>
</comment>
<keyword evidence="1" id="KW-0812">Transmembrane</keyword>
<evidence type="ECO:0000256" key="1">
    <source>
        <dbReference type="SAM" id="Phobius"/>
    </source>
</evidence>
<evidence type="ECO:0000313" key="2">
    <source>
        <dbReference type="EMBL" id="EJV74220.1"/>
    </source>
</evidence>
<proteinExistence type="predicted"/>
<dbReference type="Proteomes" id="UP000004136">
    <property type="component" value="Unassembled WGS sequence"/>
</dbReference>
<accession>J9BJQ0</accession>
<evidence type="ECO:0000313" key="3">
    <source>
        <dbReference type="Proteomes" id="UP000004136"/>
    </source>
</evidence>
<keyword evidence="1" id="KW-1133">Transmembrane helix</keyword>
<name>J9BJQ0_BACCE</name>
<dbReference type="AlphaFoldDB" id="J9BJQ0"/>
<gene>
    <name evidence="2" type="ORF">IG3_05811</name>
</gene>
<feature type="transmembrane region" description="Helical" evidence="1">
    <location>
        <begin position="12"/>
        <end position="31"/>
    </location>
</feature>
<dbReference type="HOGENOM" id="CLU_2876244_0_0_9"/>
<protein>
    <submittedName>
        <fullName evidence="2">Uncharacterized protein</fullName>
    </submittedName>
</protein>
<sequence length="63" mass="7482">MNNLKNFLNENLFIKYSLYIILGAGLIRTGYEFGYFIGVAPTFREFRTLRNYSVSFLTYRLIK</sequence>
<organism evidence="2 3">
    <name type="scientific">Bacillus cereus HuA2-1</name>
    <dbReference type="NCBI Taxonomy" id="1053201"/>
    <lineage>
        <taxon>Bacteria</taxon>
        <taxon>Bacillati</taxon>
        <taxon>Bacillota</taxon>
        <taxon>Bacilli</taxon>
        <taxon>Bacillales</taxon>
        <taxon>Bacillaceae</taxon>
        <taxon>Bacillus</taxon>
        <taxon>Bacillus cereus group</taxon>
    </lineage>
</organism>
<dbReference type="EMBL" id="AHDV01000060">
    <property type="protein sequence ID" value="EJV74220.1"/>
    <property type="molecule type" value="Genomic_DNA"/>
</dbReference>